<reference evidence="2 3" key="2">
    <citation type="submission" date="2024-07" db="EMBL/GenBank/DDBJ databases">
        <authorList>
            <person name="Akdeniz Z."/>
        </authorList>
    </citation>
    <scope>NUCLEOTIDE SEQUENCE [LARGE SCALE GENOMIC DNA]</scope>
</reference>
<protein>
    <submittedName>
        <fullName evidence="2">Hypothetical_protein</fullName>
    </submittedName>
</protein>
<dbReference type="AlphaFoldDB" id="A0AA86TZL0"/>
<evidence type="ECO:0000313" key="1">
    <source>
        <dbReference type="EMBL" id="CAI9932967.1"/>
    </source>
</evidence>
<proteinExistence type="predicted"/>
<keyword evidence="3" id="KW-1185">Reference proteome</keyword>
<evidence type="ECO:0000313" key="2">
    <source>
        <dbReference type="EMBL" id="CAL5973003.1"/>
    </source>
</evidence>
<organism evidence="1">
    <name type="scientific">Hexamita inflata</name>
    <dbReference type="NCBI Taxonomy" id="28002"/>
    <lineage>
        <taxon>Eukaryota</taxon>
        <taxon>Metamonada</taxon>
        <taxon>Diplomonadida</taxon>
        <taxon>Hexamitidae</taxon>
        <taxon>Hexamitinae</taxon>
        <taxon>Hexamita</taxon>
    </lineage>
</organism>
<dbReference type="EMBL" id="CATOUU010000531">
    <property type="protein sequence ID" value="CAI9932967.1"/>
    <property type="molecule type" value="Genomic_DNA"/>
</dbReference>
<evidence type="ECO:0000313" key="3">
    <source>
        <dbReference type="Proteomes" id="UP001642409"/>
    </source>
</evidence>
<accession>A0AA86TZL0</accession>
<dbReference type="EMBL" id="CAXDID020000004">
    <property type="protein sequence ID" value="CAL5973003.1"/>
    <property type="molecule type" value="Genomic_DNA"/>
</dbReference>
<sequence length="143" mass="16445">MQPSIRFVKNNCKSLESVCNSEQVVKIVFSKGAKTKGRTSKRLALQMQTLTKFVNCFLNCSNNCWALTYVASSPLLSFSYICEDKDCEQSFKKQYDEPSLTEPIIPHGSGYSNNSQLYRYLQIIKNLYYRSTVNIIKLIQLIF</sequence>
<dbReference type="Proteomes" id="UP001642409">
    <property type="component" value="Unassembled WGS sequence"/>
</dbReference>
<reference evidence="1" key="1">
    <citation type="submission" date="2023-06" db="EMBL/GenBank/DDBJ databases">
        <authorList>
            <person name="Kurt Z."/>
        </authorList>
    </citation>
    <scope>NUCLEOTIDE SEQUENCE</scope>
</reference>
<comment type="caution">
    <text evidence="1">The sequence shown here is derived from an EMBL/GenBank/DDBJ whole genome shotgun (WGS) entry which is preliminary data.</text>
</comment>
<name>A0AA86TZL0_9EUKA</name>
<gene>
    <name evidence="1" type="ORF">HINF_LOCUS20612</name>
    <name evidence="2" type="ORF">HINF_LOCUS2158</name>
</gene>